<keyword evidence="2" id="KW-1185">Reference proteome</keyword>
<accession>A0ABW8NEL2</accession>
<comment type="caution">
    <text evidence="1">The sequence shown here is derived from an EMBL/GenBank/DDBJ whole genome shotgun (WGS) entry which is preliminary data.</text>
</comment>
<sequence>MNRSGSVQRSVSAIVACWCWSVAIAVVAETPFGPGDFAGIYRLPVMIDTVVSVCPWKSASGSGYVRVIRTRGPTGHGLYLQWIRFGVAGSEAEVISTRSIEELATEFDVAVEMPVAQLEKDHCLLQGQAEDSVNGRRYRLDIRVGAPGDYQFAVTRHLSGGLP</sequence>
<dbReference type="RefSeq" id="WP_416204727.1">
    <property type="nucleotide sequence ID" value="NZ_JBBKTX010000002.1"/>
</dbReference>
<dbReference type="EMBL" id="JBBKTX010000002">
    <property type="protein sequence ID" value="MFK4751225.1"/>
    <property type="molecule type" value="Genomic_DNA"/>
</dbReference>
<proteinExistence type="predicted"/>
<evidence type="ECO:0000313" key="1">
    <source>
        <dbReference type="EMBL" id="MFK4751225.1"/>
    </source>
</evidence>
<dbReference type="Proteomes" id="UP001620597">
    <property type="component" value="Unassembled WGS sequence"/>
</dbReference>
<reference evidence="1 2" key="1">
    <citation type="submission" date="2024-03" db="EMBL/GenBank/DDBJ databases">
        <title>High-quality draft genome sequence of Oceanobacter sp. wDCs-4.</title>
        <authorList>
            <person name="Dong C."/>
        </authorList>
    </citation>
    <scope>NUCLEOTIDE SEQUENCE [LARGE SCALE GENOMIC DNA]</scope>
    <source>
        <strain evidence="2">wDCs-4</strain>
    </source>
</reference>
<evidence type="ECO:0000313" key="2">
    <source>
        <dbReference type="Proteomes" id="UP001620597"/>
    </source>
</evidence>
<organism evidence="1 2">
    <name type="scientific">Oceanobacter antarcticus</name>
    <dbReference type="NCBI Taxonomy" id="3133425"/>
    <lineage>
        <taxon>Bacteria</taxon>
        <taxon>Pseudomonadati</taxon>
        <taxon>Pseudomonadota</taxon>
        <taxon>Gammaproteobacteria</taxon>
        <taxon>Oceanospirillales</taxon>
        <taxon>Oceanospirillaceae</taxon>
        <taxon>Oceanobacter</taxon>
    </lineage>
</organism>
<protein>
    <submittedName>
        <fullName evidence="1">Uncharacterized protein</fullName>
    </submittedName>
</protein>
<gene>
    <name evidence="1" type="ORF">WG929_02280</name>
</gene>
<name>A0ABW8NEL2_9GAMM</name>